<dbReference type="EMBL" id="FNEM01000002">
    <property type="protein sequence ID" value="SDI54745.1"/>
    <property type="molecule type" value="Genomic_DNA"/>
</dbReference>
<evidence type="ECO:0000313" key="2">
    <source>
        <dbReference type="EMBL" id="SDI54745.1"/>
    </source>
</evidence>
<dbReference type="InterPro" id="IPR039366">
    <property type="entry name" value="Pilotin"/>
</dbReference>
<dbReference type="PANTHER" id="PTHR38013">
    <property type="entry name" value="GLYCOPROTEIN/POLYSACCHARIDE METABOLISM"/>
    <property type="match status" value="1"/>
</dbReference>
<feature type="signal peptide" evidence="1">
    <location>
        <begin position="1"/>
        <end position="20"/>
    </location>
</feature>
<evidence type="ECO:0000256" key="1">
    <source>
        <dbReference type="SAM" id="SignalP"/>
    </source>
</evidence>
<dbReference type="Proteomes" id="UP000199527">
    <property type="component" value="Unassembled WGS sequence"/>
</dbReference>
<keyword evidence="3" id="KW-1185">Reference proteome</keyword>
<dbReference type="RefSeq" id="WP_090361554.1">
    <property type="nucleotide sequence ID" value="NZ_FNEM01000002.1"/>
</dbReference>
<sequence length="132" mass="14300">MYKSLLTAVLLLLLNGCVTVSGPELEHREMVSVAGLAGANGVSTLPQEAVITVAIIDAKVPGSILAQKRFSVAKLPALFKFQLPRESIDDDADYVVVAMLKIKDKLVLQTYQRYPVITNGEEVATVTMEALR</sequence>
<dbReference type="PANTHER" id="PTHR38013:SF1">
    <property type="entry name" value="GLYCOPROTEIN_POLYSACCHARIDE METABOLISM"/>
    <property type="match status" value="1"/>
</dbReference>
<dbReference type="OrthoDB" id="6400257at2"/>
<feature type="chain" id="PRO_5011478299" evidence="1">
    <location>
        <begin position="21"/>
        <end position="132"/>
    </location>
</feature>
<proteinExistence type="predicted"/>
<reference evidence="3" key="1">
    <citation type="submission" date="2016-10" db="EMBL/GenBank/DDBJ databases">
        <authorList>
            <person name="Varghese N."/>
            <person name="Submissions S."/>
        </authorList>
    </citation>
    <scope>NUCLEOTIDE SEQUENCE [LARGE SCALE GENOMIC DNA]</scope>
    <source>
        <strain evidence="3">DSM 23317</strain>
    </source>
</reference>
<dbReference type="InterPro" id="IPR053196">
    <property type="entry name" value="Lipoprotein_YbaY-like"/>
</dbReference>
<organism evidence="2 3">
    <name type="scientific">Ferrimonas sediminum</name>
    <dbReference type="NCBI Taxonomy" id="718193"/>
    <lineage>
        <taxon>Bacteria</taxon>
        <taxon>Pseudomonadati</taxon>
        <taxon>Pseudomonadota</taxon>
        <taxon>Gammaproteobacteria</taxon>
        <taxon>Alteromonadales</taxon>
        <taxon>Ferrimonadaceae</taxon>
        <taxon>Ferrimonas</taxon>
    </lineage>
</organism>
<gene>
    <name evidence="2" type="ORF">SAMN04488540_10254</name>
</gene>
<dbReference type="AlphaFoldDB" id="A0A1G8LGI7"/>
<dbReference type="Pfam" id="PF09619">
    <property type="entry name" value="YscW"/>
    <property type="match status" value="1"/>
</dbReference>
<keyword evidence="1" id="KW-0732">Signal</keyword>
<evidence type="ECO:0000313" key="3">
    <source>
        <dbReference type="Proteomes" id="UP000199527"/>
    </source>
</evidence>
<protein>
    <submittedName>
        <fullName evidence="2">Type III secretion system lipoprotein chaperone (YscW)</fullName>
    </submittedName>
</protein>
<accession>A0A1G8LGI7</accession>
<keyword evidence="2" id="KW-0449">Lipoprotein</keyword>
<name>A0A1G8LGI7_9GAMM</name>